<dbReference type="AlphaFoldDB" id="A0A7W9EWR6"/>
<evidence type="ECO:0000313" key="4">
    <source>
        <dbReference type="EMBL" id="MBB5720893.1"/>
    </source>
</evidence>
<dbReference type="EMBL" id="JACIJM010000001">
    <property type="protein sequence ID" value="MBB5720893.1"/>
    <property type="molecule type" value="Genomic_DNA"/>
</dbReference>
<dbReference type="Proteomes" id="UP000535415">
    <property type="component" value="Unassembled WGS sequence"/>
</dbReference>
<protein>
    <recommendedName>
        <fullName evidence="2">FAD assembly factor SdhE</fullName>
    </recommendedName>
</protein>
<dbReference type="Pfam" id="PF03937">
    <property type="entry name" value="Sdh5"/>
    <property type="match status" value="1"/>
</dbReference>
<accession>A0A7W9EWR6</accession>
<evidence type="ECO:0000256" key="3">
    <source>
        <dbReference type="ARBA" id="ARBA00023186"/>
    </source>
</evidence>
<evidence type="ECO:0000256" key="1">
    <source>
        <dbReference type="ARBA" id="ARBA00008571"/>
    </source>
</evidence>
<comment type="similarity">
    <text evidence="1">Belongs to the SdhE FAD assembly factor family.</text>
</comment>
<dbReference type="SUPFAM" id="SSF109910">
    <property type="entry name" value="YgfY-like"/>
    <property type="match status" value="1"/>
</dbReference>
<organism evidence="4 5">
    <name type="scientific">Yoonia ponticola</name>
    <dbReference type="NCBI Taxonomy" id="1524255"/>
    <lineage>
        <taxon>Bacteria</taxon>
        <taxon>Pseudomonadati</taxon>
        <taxon>Pseudomonadota</taxon>
        <taxon>Alphaproteobacteria</taxon>
        <taxon>Rhodobacterales</taxon>
        <taxon>Paracoccaceae</taxon>
        <taxon>Yoonia</taxon>
    </lineage>
</organism>
<dbReference type="GO" id="GO:0006099">
    <property type="term" value="P:tricarboxylic acid cycle"/>
    <property type="evidence" value="ECO:0007669"/>
    <property type="project" value="TreeGrafter"/>
</dbReference>
<proteinExistence type="inferred from homology"/>
<evidence type="ECO:0000313" key="5">
    <source>
        <dbReference type="Proteomes" id="UP000535415"/>
    </source>
</evidence>
<gene>
    <name evidence="4" type="ORF">FHS72_000497</name>
</gene>
<keyword evidence="3" id="KW-0143">Chaperone</keyword>
<name>A0A7W9EWR6_9RHOB</name>
<dbReference type="InterPro" id="IPR036714">
    <property type="entry name" value="SDH_sf"/>
</dbReference>
<keyword evidence="5" id="KW-1185">Reference proteome</keyword>
<sequence length="90" mass="10230">MTEPRETKLKRLHMRSIRRGIKEMDLILTAYATDHMPGLSDAELVTYDDFLAEYDHDIYGWITGTGTAPAEYAHIMSDIMKLASGLTRPN</sequence>
<dbReference type="InterPro" id="IPR005631">
    <property type="entry name" value="SDH"/>
</dbReference>
<dbReference type="RefSeq" id="WP_183524993.1">
    <property type="nucleotide sequence ID" value="NZ_JACIJM010000001.1"/>
</dbReference>
<comment type="caution">
    <text evidence="4">The sequence shown here is derived from an EMBL/GenBank/DDBJ whole genome shotgun (WGS) entry which is preliminary data.</text>
</comment>
<dbReference type="PANTHER" id="PTHR12469:SF2">
    <property type="entry name" value="SUCCINATE DEHYDROGENASE ASSEMBLY FACTOR 2, MITOCHONDRIAL"/>
    <property type="match status" value="1"/>
</dbReference>
<evidence type="ECO:0000256" key="2">
    <source>
        <dbReference type="ARBA" id="ARBA00019418"/>
    </source>
</evidence>
<reference evidence="4 5" key="1">
    <citation type="submission" date="2020-08" db="EMBL/GenBank/DDBJ databases">
        <title>Genomic Encyclopedia of Type Strains, Phase IV (KMG-IV): sequencing the most valuable type-strain genomes for metagenomic binning, comparative biology and taxonomic classification.</title>
        <authorList>
            <person name="Goeker M."/>
        </authorList>
    </citation>
    <scope>NUCLEOTIDE SEQUENCE [LARGE SCALE GENOMIC DNA]</scope>
    <source>
        <strain evidence="4 5">DSM 101064</strain>
    </source>
</reference>
<dbReference type="Gene3D" id="1.10.150.250">
    <property type="entry name" value="Flavinator of succinate dehydrogenase"/>
    <property type="match status" value="1"/>
</dbReference>
<dbReference type="PANTHER" id="PTHR12469">
    <property type="entry name" value="PROTEIN EMI5 HOMOLOG, MITOCHONDRIAL"/>
    <property type="match status" value="1"/>
</dbReference>